<dbReference type="InterPro" id="IPR001845">
    <property type="entry name" value="HTH_ArsR_DNA-bd_dom"/>
</dbReference>
<organism evidence="2 3">
    <name type="scientific">Humisphaera borealis</name>
    <dbReference type="NCBI Taxonomy" id="2807512"/>
    <lineage>
        <taxon>Bacteria</taxon>
        <taxon>Pseudomonadati</taxon>
        <taxon>Planctomycetota</taxon>
        <taxon>Phycisphaerae</taxon>
        <taxon>Tepidisphaerales</taxon>
        <taxon>Tepidisphaeraceae</taxon>
        <taxon>Humisphaera</taxon>
    </lineage>
</organism>
<dbReference type="InterPro" id="IPR036390">
    <property type="entry name" value="WH_DNA-bd_sf"/>
</dbReference>
<dbReference type="SUPFAM" id="SSF53335">
    <property type="entry name" value="S-adenosyl-L-methionine-dependent methyltransferases"/>
    <property type="match status" value="1"/>
</dbReference>
<protein>
    <submittedName>
        <fullName evidence="2">Metalloregulator ArsR/SmtB family transcription factor</fullName>
    </submittedName>
</protein>
<dbReference type="Pfam" id="PF08241">
    <property type="entry name" value="Methyltransf_11"/>
    <property type="match status" value="1"/>
</dbReference>
<dbReference type="AlphaFoldDB" id="A0A7M2WQM1"/>
<evidence type="ECO:0000313" key="3">
    <source>
        <dbReference type="Proteomes" id="UP000593765"/>
    </source>
</evidence>
<dbReference type="EMBL" id="CP063458">
    <property type="protein sequence ID" value="QOV87845.1"/>
    <property type="molecule type" value="Genomic_DNA"/>
</dbReference>
<dbReference type="CDD" id="cd00090">
    <property type="entry name" value="HTH_ARSR"/>
    <property type="match status" value="1"/>
</dbReference>
<dbReference type="PANTHER" id="PTHR42912">
    <property type="entry name" value="METHYLTRANSFERASE"/>
    <property type="match status" value="1"/>
</dbReference>
<sequence length="318" mass="34845">MVKRTPKPDALLAWMDGLADETRLRLVRLLERHELSVAELCEIIQLPQSTVSRHLKVLSEQEWVRSRSQGTTNLYRTVLDELDPTPRKLWLIAREQTEGWATTAQDELRLNQTLRKRQSDPQAFFAGAAGQWDKLRGELYGRNFSAAALLALLPKDLTVADLGCGTGPLIADLAPHVAKIIGIDNSSDMLKAAKKRLADAPNVDLRRGDLANLPIDDACCDAALLVLALTYVPEPKSAIAEAARVLKPGGKLVVVDLLPHDRDDFRRQMGQLSLGLSPEFVAGAMNDAKLHETNIRPLPPEASAKGPALFLATGLKPN</sequence>
<dbReference type="RefSeq" id="WP_206290756.1">
    <property type="nucleotide sequence ID" value="NZ_CP063458.1"/>
</dbReference>
<dbReference type="PROSITE" id="PS50987">
    <property type="entry name" value="HTH_ARSR_2"/>
    <property type="match status" value="1"/>
</dbReference>
<feature type="domain" description="HTH arsR-type" evidence="1">
    <location>
        <begin position="3"/>
        <end position="97"/>
    </location>
</feature>
<keyword evidence="3" id="KW-1185">Reference proteome</keyword>
<dbReference type="InterPro" id="IPR050508">
    <property type="entry name" value="Methyltransf_Superfamily"/>
</dbReference>
<dbReference type="KEGG" id="hbs:IPV69_16320"/>
<proteinExistence type="predicted"/>
<dbReference type="SMART" id="SM00418">
    <property type="entry name" value="HTH_ARSR"/>
    <property type="match status" value="1"/>
</dbReference>
<reference evidence="2 3" key="1">
    <citation type="submission" date="2020-10" db="EMBL/GenBank/DDBJ databases">
        <title>Wide distribution of Phycisphaera-like planctomycetes from WD2101 soil group in peatlands and genome analysis of the first cultivated representative.</title>
        <authorList>
            <person name="Dedysh S.N."/>
            <person name="Beletsky A.V."/>
            <person name="Ivanova A."/>
            <person name="Kulichevskaya I.S."/>
            <person name="Suzina N.E."/>
            <person name="Philippov D.A."/>
            <person name="Rakitin A.L."/>
            <person name="Mardanov A.V."/>
            <person name="Ravin N.V."/>
        </authorList>
    </citation>
    <scope>NUCLEOTIDE SEQUENCE [LARGE SCALE GENOMIC DNA]</scope>
    <source>
        <strain evidence="2 3">M1803</strain>
    </source>
</reference>
<dbReference type="InterPro" id="IPR013216">
    <property type="entry name" value="Methyltransf_11"/>
</dbReference>
<evidence type="ECO:0000313" key="2">
    <source>
        <dbReference type="EMBL" id="QOV87845.1"/>
    </source>
</evidence>
<dbReference type="Gene3D" id="1.10.10.10">
    <property type="entry name" value="Winged helix-like DNA-binding domain superfamily/Winged helix DNA-binding domain"/>
    <property type="match status" value="1"/>
</dbReference>
<dbReference type="SUPFAM" id="SSF46785">
    <property type="entry name" value="Winged helix' DNA-binding domain"/>
    <property type="match status" value="1"/>
</dbReference>
<evidence type="ECO:0000259" key="1">
    <source>
        <dbReference type="PROSITE" id="PS50987"/>
    </source>
</evidence>
<dbReference type="GO" id="GO:0003700">
    <property type="term" value="F:DNA-binding transcription factor activity"/>
    <property type="evidence" value="ECO:0007669"/>
    <property type="project" value="InterPro"/>
</dbReference>
<dbReference type="Proteomes" id="UP000593765">
    <property type="component" value="Chromosome"/>
</dbReference>
<dbReference type="PANTHER" id="PTHR42912:SF80">
    <property type="entry name" value="METHYLTRANSFERASE DOMAIN-CONTAINING PROTEIN"/>
    <property type="match status" value="1"/>
</dbReference>
<dbReference type="GO" id="GO:0008757">
    <property type="term" value="F:S-adenosylmethionine-dependent methyltransferase activity"/>
    <property type="evidence" value="ECO:0007669"/>
    <property type="project" value="InterPro"/>
</dbReference>
<dbReference type="NCBIfam" id="NF033788">
    <property type="entry name" value="HTH_metalloreg"/>
    <property type="match status" value="1"/>
</dbReference>
<name>A0A7M2WQM1_9BACT</name>
<dbReference type="Gene3D" id="3.40.50.150">
    <property type="entry name" value="Vaccinia Virus protein VP39"/>
    <property type="match status" value="1"/>
</dbReference>
<gene>
    <name evidence="2" type="ORF">IPV69_16320</name>
</gene>
<dbReference type="Pfam" id="PF01022">
    <property type="entry name" value="HTH_5"/>
    <property type="match status" value="1"/>
</dbReference>
<accession>A0A7M2WQM1</accession>
<dbReference type="InterPro" id="IPR011991">
    <property type="entry name" value="ArsR-like_HTH"/>
</dbReference>
<dbReference type="PRINTS" id="PR00778">
    <property type="entry name" value="HTHARSR"/>
</dbReference>
<dbReference type="InterPro" id="IPR029063">
    <property type="entry name" value="SAM-dependent_MTases_sf"/>
</dbReference>
<dbReference type="InterPro" id="IPR036388">
    <property type="entry name" value="WH-like_DNA-bd_sf"/>
</dbReference>
<dbReference type="CDD" id="cd02440">
    <property type="entry name" value="AdoMet_MTases"/>
    <property type="match status" value="1"/>
</dbReference>